<protein>
    <submittedName>
        <fullName evidence="1">Uncharacterized protein</fullName>
    </submittedName>
</protein>
<evidence type="ECO:0000313" key="2">
    <source>
        <dbReference type="Proteomes" id="UP000663193"/>
    </source>
</evidence>
<reference evidence="2" key="1">
    <citation type="journal article" date="2021" name="BMC Genomics">
        <title>Chromosome-level genome assembly and manually-curated proteome of model necrotroph Parastagonospora nodorum Sn15 reveals a genome-wide trove of candidate effector homologs, and redundancy of virulence-related functions within an accessory chromosome.</title>
        <authorList>
            <person name="Bertazzoni S."/>
            <person name="Jones D.A.B."/>
            <person name="Phan H.T."/>
            <person name="Tan K.-C."/>
            <person name="Hane J.K."/>
        </authorList>
    </citation>
    <scope>NUCLEOTIDE SEQUENCE [LARGE SCALE GENOMIC DNA]</scope>
    <source>
        <strain evidence="2">SN15 / ATCC MYA-4574 / FGSC 10173)</strain>
    </source>
</reference>
<gene>
    <name evidence="1" type="ORF">JI435_400760</name>
</gene>
<dbReference type="Proteomes" id="UP000663193">
    <property type="component" value="Chromosome 1"/>
</dbReference>
<keyword evidence="2" id="KW-1185">Reference proteome</keyword>
<proteinExistence type="predicted"/>
<name>A0A7U2HU86_PHANO</name>
<dbReference type="AlphaFoldDB" id="A0A7U2HU86"/>
<accession>A0A7U2HU86</accession>
<organism evidence="1 2">
    <name type="scientific">Phaeosphaeria nodorum (strain SN15 / ATCC MYA-4574 / FGSC 10173)</name>
    <name type="common">Glume blotch fungus</name>
    <name type="synonym">Parastagonospora nodorum</name>
    <dbReference type="NCBI Taxonomy" id="321614"/>
    <lineage>
        <taxon>Eukaryota</taxon>
        <taxon>Fungi</taxon>
        <taxon>Dikarya</taxon>
        <taxon>Ascomycota</taxon>
        <taxon>Pezizomycotina</taxon>
        <taxon>Dothideomycetes</taxon>
        <taxon>Pleosporomycetidae</taxon>
        <taxon>Pleosporales</taxon>
        <taxon>Pleosporineae</taxon>
        <taxon>Phaeosphaeriaceae</taxon>
        <taxon>Parastagonospora</taxon>
    </lineage>
</organism>
<sequence>MANIASQHQHNSAPRKIPVLTFAHSIDIYLRQPTEAQAAADRPRRCRRDVRARIRNADGHSGSPVGRCKVLYSLPSGPSSIRPPTLTLRNAFG</sequence>
<evidence type="ECO:0000313" key="1">
    <source>
        <dbReference type="EMBL" id="QRC90943.1"/>
    </source>
</evidence>
<dbReference type="VEuPathDB" id="FungiDB:JI435_400760"/>
<dbReference type="EMBL" id="CP069023">
    <property type="protein sequence ID" value="QRC90943.1"/>
    <property type="molecule type" value="Genomic_DNA"/>
</dbReference>